<proteinExistence type="predicted"/>
<evidence type="ECO:0000313" key="2">
    <source>
        <dbReference type="EMBL" id="VVA17470.1"/>
    </source>
</evidence>
<accession>A0A5E4EQU2</accession>
<dbReference type="InParanoid" id="A0A5E4EQU2"/>
<sequence>MKLGRPIIPYNIKNNNKSPLLLLGNGSNGLHHFSPAEIEVSEILLEMATLIYECSNQNMKHGKSQDQAEPSMVHDHGRRHHRTADVDVINTNRVVFDTIPDLNVPLSLEEEESAAVEQGKTLN</sequence>
<dbReference type="AlphaFoldDB" id="A0A5E4EQU2"/>
<feature type="region of interest" description="Disordered" evidence="1">
    <location>
        <begin position="60"/>
        <end position="85"/>
    </location>
</feature>
<dbReference type="Proteomes" id="UP000327085">
    <property type="component" value="Chromosome 3"/>
</dbReference>
<dbReference type="Gramene" id="VVA17470">
    <property type="protein sequence ID" value="VVA17470"/>
    <property type="gene ID" value="Prudul26B005241"/>
</dbReference>
<dbReference type="EMBL" id="CABIKO010000025">
    <property type="protein sequence ID" value="VVA17470.1"/>
    <property type="molecule type" value="Genomic_DNA"/>
</dbReference>
<evidence type="ECO:0000313" key="3">
    <source>
        <dbReference type="Proteomes" id="UP000327085"/>
    </source>
</evidence>
<evidence type="ECO:0000256" key="1">
    <source>
        <dbReference type="SAM" id="MobiDB-lite"/>
    </source>
</evidence>
<reference evidence="3" key="1">
    <citation type="journal article" date="2020" name="Plant J.">
        <title>Transposons played a major role in the diversification between the closely related almond and peach genomes: results from the almond genome sequence.</title>
        <authorList>
            <person name="Alioto T."/>
            <person name="Alexiou K.G."/>
            <person name="Bardil A."/>
            <person name="Barteri F."/>
            <person name="Castanera R."/>
            <person name="Cruz F."/>
            <person name="Dhingra A."/>
            <person name="Duval H."/>
            <person name="Fernandez I Marti A."/>
            <person name="Frias L."/>
            <person name="Galan B."/>
            <person name="Garcia J.L."/>
            <person name="Howad W."/>
            <person name="Gomez-Garrido J."/>
            <person name="Gut M."/>
            <person name="Julca I."/>
            <person name="Morata J."/>
            <person name="Puigdomenech P."/>
            <person name="Ribeca P."/>
            <person name="Rubio Cabetas M.J."/>
            <person name="Vlasova A."/>
            <person name="Wirthensohn M."/>
            <person name="Garcia-Mas J."/>
            <person name="Gabaldon T."/>
            <person name="Casacuberta J.M."/>
            <person name="Arus P."/>
        </authorList>
    </citation>
    <scope>NUCLEOTIDE SEQUENCE [LARGE SCALE GENOMIC DNA]</scope>
    <source>
        <strain evidence="3">cv. Texas</strain>
    </source>
</reference>
<gene>
    <name evidence="2" type="ORF">ALMOND_2B005241</name>
</gene>
<protein>
    <submittedName>
        <fullName evidence="2">PREDICTED: PRUPE_3G204500</fullName>
    </submittedName>
</protein>
<name>A0A5E4EQU2_PRUDU</name>
<organism evidence="2 3">
    <name type="scientific">Prunus dulcis</name>
    <name type="common">Almond</name>
    <name type="synonym">Amygdalus dulcis</name>
    <dbReference type="NCBI Taxonomy" id="3755"/>
    <lineage>
        <taxon>Eukaryota</taxon>
        <taxon>Viridiplantae</taxon>
        <taxon>Streptophyta</taxon>
        <taxon>Embryophyta</taxon>
        <taxon>Tracheophyta</taxon>
        <taxon>Spermatophyta</taxon>
        <taxon>Magnoliopsida</taxon>
        <taxon>eudicotyledons</taxon>
        <taxon>Gunneridae</taxon>
        <taxon>Pentapetalae</taxon>
        <taxon>rosids</taxon>
        <taxon>fabids</taxon>
        <taxon>Rosales</taxon>
        <taxon>Rosaceae</taxon>
        <taxon>Amygdaloideae</taxon>
        <taxon>Amygdaleae</taxon>
        <taxon>Prunus</taxon>
    </lineage>
</organism>